<dbReference type="EMBL" id="JAWDGP010006215">
    <property type="protein sequence ID" value="KAK3745564.1"/>
    <property type="molecule type" value="Genomic_DNA"/>
</dbReference>
<reference evidence="1" key="1">
    <citation type="journal article" date="2023" name="G3 (Bethesda)">
        <title>A reference genome for the long-term kleptoplast-retaining sea slug Elysia crispata morphotype clarki.</title>
        <authorList>
            <person name="Eastman K.E."/>
            <person name="Pendleton A.L."/>
            <person name="Shaikh M.A."/>
            <person name="Suttiyut T."/>
            <person name="Ogas R."/>
            <person name="Tomko P."/>
            <person name="Gavelis G."/>
            <person name="Widhalm J.R."/>
            <person name="Wisecaver J.H."/>
        </authorList>
    </citation>
    <scope>NUCLEOTIDE SEQUENCE</scope>
    <source>
        <strain evidence="1">ECLA1</strain>
    </source>
</reference>
<evidence type="ECO:0000313" key="1">
    <source>
        <dbReference type="EMBL" id="KAK3745564.1"/>
    </source>
</evidence>
<comment type="caution">
    <text evidence="1">The sequence shown here is derived from an EMBL/GenBank/DDBJ whole genome shotgun (WGS) entry which is preliminary data.</text>
</comment>
<protein>
    <submittedName>
        <fullName evidence="1">Uncharacterized protein</fullName>
    </submittedName>
</protein>
<gene>
    <name evidence="1" type="ORF">RRG08_040239</name>
</gene>
<name>A0AAE0YH25_9GAST</name>
<evidence type="ECO:0000313" key="2">
    <source>
        <dbReference type="Proteomes" id="UP001283361"/>
    </source>
</evidence>
<dbReference type="AlphaFoldDB" id="A0AAE0YH25"/>
<organism evidence="1 2">
    <name type="scientific">Elysia crispata</name>
    <name type="common">lettuce slug</name>
    <dbReference type="NCBI Taxonomy" id="231223"/>
    <lineage>
        <taxon>Eukaryota</taxon>
        <taxon>Metazoa</taxon>
        <taxon>Spiralia</taxon>
        <taxon>Lophotrochozoa</taxon>
        <taxon>Mollusca</taxon>
        <taxon>Gastropoda</taxon>
        <taxon>Heterobranchia</taxon>
        <taxon>Euthyneura</taxon>
        <taxon>Panpulmonata</taxon>
        <taxon>Sacoglossa</taxon>
        <taxon>Placobranchoidea</taxon>
        <taxon>Plakobranchidae</taxon>
        <taxon>Elysia</taxon>
    </lineage>
</organism>
<accession>A0AAE0YH25</accession>
<sequence length="137" mass="14358">MLPILLQPQISDVTNFALCKLSWSPRASGGSDGRICLCSNNKQSSALFTAKIDADVFSPFLFLPLFSSLTFCGESPCGGGSLAQALCRGCTKHSDSILIPSQPLALVLLPSHPPLFCCLSHGHATTAPPPALLGFLS</sequence>
<dbReference type="Proteomes" id="UP001283361">
    <property type="component" value="Unassembled WGS sequence"/>
</dbReference>
<proteinExistence type="predicted"/>
<keyword evidence="2" id="KW-1185">Reference proteome</keyword>